<dbReference type="InterPro" id="IPR013022">
    <property type="entry name" value="Xyl_isomerase-like_TIM-brl"/>
</dbReference>
<comment type="caution">
    <text evidence="2">The sequence shown here is derived from an EMBL/GenBank/DDBJ whole genome shotgun (WGS) entry which is preliminary data.</text>
</comment>
<keyword evidence="2" id="KW-0413">Isomerase</keyword>
<dbReference type="InterPro" id="IPR050312">
    <property type="entry name" value="IolE/XylAMocC-like"/>
</dbReference>
<organism evidence="2 3">
    <name type="scientific">Kineosporia mesophila</name>
    <dbReference type="NCBI Taxonomy" id="566012"/>
    <lineage>
        <taxon>Bacteria</taxon>
        <taxon>Bacillati</taxon>
        <taxon>Actinomycetota</taxon>
        <taxon>Actinomycetes</taxon>
        <taxon>Kineosporiales</taxon>
        <taxon>Kineosporiaceae</taxon>
        <taxon>Kineosporia</taxon>
    </lineage>
</organism>
<gene>
    <name evidence="2" type="ORF">GCM10022223_56230</name>
</gene>
<keyword evidence="3" id="KW-1185">Reference proteome</keyword>
<evidence type="ECO:0000259" key="1">
    <source>
        <dbReference type="Pfam" id="PF01261"/>
    </source>
</evidence>
<dbReference type="InterPro" id="IPR036237">
    <property type="entry name" value="Xyl_isomerase-like_sf"/>
</dbReference>
<protein>
    <submittedName>
        <fullName evidence="2">Sugar phosphate isomerase/epimerase</fullName>
    </submittedName>
</protein>
<dbReference type="SUPFAM" id="SSF51658">
    <property type="entry name" value="Xylose isomerase-like"/>
    <property type="match status" value="1"/>
</dbReference>
<dbReference type="Pfam" id="PF01261">
    <property type="entry name" value="AP_endonuc_2"/>
    <property type="match status" value="1"/>
</dbReference>
<dbReference type="Proteomes" id="UP001501074">
    <property type="component" value="Unassembled WGS sequence"/>
</dbReference>
<dbReference type="RefSeq" id="WP_231488510.1">
    <property type="nucleotide sequence ID" value="NZ_BAAAZO010000011.1"/>
</dbReference>
<dbReference type="Gene3D" id="3.20.20.150">
    <property type="entry name" value="Divalent-metal-dependent TIM barrel enzymes"/>
    <property type="match status" value="1"/>
</dbReference>
<reference evidence="3" key="1">
    <citation type="journal article" date="2019" name="Int. J. Syst. Evol. Microbiol.">
        <title>The Global Catalogue of Microorganisms (GCM) 10K type strain sequencing project: providing services to taxonomists for standard genome sequencing and annotation.</title>
        <authorList>
            <consortium name="The Broad Institute Genomics Platform"/>
            <consortium name="The Broad Institute Genome Sequencing Center for Infectious Disease"/>
            <person name="Wu L."/>
            <person name="Ma J."/>
        </authorList>
    </citation>
    <scope>NUCLEOTIDE SEQUENCE [LARGE SCALE GENOMIC DNA]</scope>
    <source>
        <strain evidence="3">JCM 16902</strain>
    </source>
</reference>
<sequence length="277" mass="30547">MSGLRFAYVTNGLADHRLDDALRMLADHGYAGVGLTLDHHHLDPLGPDLPRKVSVIADRLRDLGLAVVVETGGRFVLDPRRKHEPTLLSDDGRDRRVEFLRIAVRVAADLGAEAVSLWSGARRPQVGQGIAWRRLLQGCESVLHTAEPLGVKLAFEPEPGMFIASVNDWQALHDELNHHLFGLTLDIGHCLVTERHSIPQVIASVRDDLTYVQIDDMRTGVHEHLNFGEGDVDFPPVLKALAGFDGLVAVELSRHSHRAHETVPGSIDFLRGAQERA</sequence>
<dbReference type="PANTHER" id="PTHR12110">
    <property type="entry name" value="HYDROXYPYRUVATE ISOMERASE"/>
    <property type="match status" value="1"/>
</dbReference>
<evidence type="ECO:0000313" key="3">
    <source>
        <dbReference type="Proteomes" id="UP001501074"/>
    </source>
</evidence>
<dbReference type="EMBL" id="BAAAZO010000011">
    <property type="protein sequence ID" value="GAA3631030.1"/>
    <property type="molecule type" value="Genomic_DNA"/>
</dbReference>
<accession>A0ABP7AF74</accession>
<name>A0ABP7AF74_9ACTN</name>
<evidence type="ECO:0000313" key="2">
    <source>
        <dbReference type="EMBL" id="GAA3631030.1"/>
    </source>
</evidence>
<proteinExistence type="predicted"/>
<dbReference type="GO" id="GO:0016853">
    <property type="term" value="F:isomerase activity"/>
    <property type="evidence" value="ECO:0007669"/>
    <property type="project" value="UniProtKB-KW"/>
</dbReference>
<feature type="domain" description="Xylose isomerase-like TIM barrel" evidence="1">
    <location>
        <begin position="23"/>
        <end position="271"/>
    </location>
</feature>
<dbReference type="PANTHER" id="PTHR12110:SF52">
    <property type="entry name" value="XYLOSE ISOMERASE"/>
    <property type="match status" value="1"/>
</dbReference>